<reference evidence="2 3" key="1">
    <citation type="submission" date="2019-01" db="EMBL/GenBank/DDBJ databases">
        <title>Novel species of Nocardioides.</title>
        <authorList>
            <person name="Liu Q."/>
            <person name="Xin Y.-H."/>
        </authorList>
    </citation>
    <scope>NUCLEOTIDE SEQUENCE [LARGE SCALE GENOMIC DNA]</scope>
    <source>
        <strain evidence="2 3">CGMCC 4.6875</strain>
    </source>
</reference>
<dbReference type="EMBL" id="SDWU01000024">
    <property type="protein sequence ID" value="RYB98298.1"/>
    <property type="molecule type" value="Genomic_DNA"/>
</dbReference>
<protein>
    <submittedName>
        <fullName evidence="2">Uncharacterized protein</fullName>
    </submittedName>
</protein>
<evidence type="ECO:0000313" key="3">
    <source>
        <dbReference type="Proteomes" id="UP000293291"/>
    </source>
</evidence>
<dbReference type="AlphaFoldDB" id="A0A4Q2S8I0"/>
<proteinExistence type="predicted"/>
<keyword evidence="3" id="KW-1185">Reference proteome</keyword>
<dbReference type="OrthoDB" id="3790708at2"/>
<gene>
    <name evidence="2" type="ORF">EUA07_18300</name>
</gene>
<organism evidence="2 3">
    <name type="scientific">Nocardioides ganghwensis</name>
    <dbReference type="NCBI Taxonomy" id="252230"/>
    <lineage>
        <taxon>Bacteria</taxon>
        <taxon>Bacillati</taxon>
        <taxon>Actinomycetota</taxon>
        <taxon>Actinomycetes</taxon>
        <taxon>Propionibacteriales</taxon>
        <taxon>Nocardioidaceae</taxon>
        <taxon>Nocardioides</taxon>
    </lineage>
</organism>
<dbReference type="Proteomes" id="UP000293291">
    <property type="component" value="Unassembled WGS sequence"/>
</dbReference>
<feature type="signal peptide" evidence="1">
    <location>
        <begin position="1"/>
        <end position="24"/>
    </location>
</feature>
<accession>A0A4Q2S8I0</accession>
<keyword evidence="1" id="KW-0732">Signal</keyword>
<feature type="chain" id="PRO_5039018587" evidence="1">
    <location>
        <begin position="25"/>
        <end position="68"/>
    </location>
</feature>
<evidence type="ECO:0000313" key="2">
    <source>
        <dbReference type="EMBL" id="RYB98298.1"/>
    </source>
</evidence>
<comment type="caution">
    <text evidence="2">The sequence shown here is derived from an EMBL/GenBank/DDBJ whole genome shotgun (WGS) entry which is preliminary data.</text>
</comment>
<sequence>MTTSLARILSILFLAGGLSLTATPAVSASAGSEFGHHVQSCAQVMGFDGAHNPGMHTGFAGWHPTHAC</sequence>
<dbReference type="RefSeq" id="WP_129456621.1">
    <property type="nucleotide sequence ID" value="NZ_JACXYX010000020.1"/>
</dbReference>
<evidence type="ECO:0000256" key="1">
    <source>
        <dbReference type="SAM" id="SignalP"/>
    </source>
</evidence>
<name>A0A4Q2S8I0_9ACTN</name>